<comment type="caution">
    <text evidence="2">The sequence shown here is derived from an EMBL/GenBank/DDBJ whole genome shotgun (WGS) entry which is preliminary data.</text>
</comment>
<feature type="transmembrane region" description="Helical" evidence="1">
    <location>
        <begin position="148"/>
        <end position="169"/>
    </location>
</feature>
<keyword evidence="1" id="KW-0812">Transmembrane</keyword>
<reference evidence="2 3" key="1">
    <citation type="submission" date="2018-09" db="EMBL/GenBank/DDBJ databases">
        <title>Genomic Encyclopedia of Archaeal and Bacterial Type Strains, Phase II (KMG-II): from individual species to whole genera.</title>
        <authorList>
            <person name="Goeker M."/>
        </authorList>
    </citation>
    <scope>NUCLEOTIDE SEQUENCE [LARGE SCALE GENOMIC DNA]</scope>
    <source>
        <strain evidence="2 3">DSM 13151</strain>
    </source>
</reference>
<accession>A0A3R7GVF1</accession>
<feature type="transmembrane region" description="Helical" evidence="1">
    <location>
        <begin position="63"/>
        <end position="84"/>
    </location>
</feature>
<organism evidence="2 3">
    <name type="scientific">Halopiger aswanensis</name>
    <dbReference type="NCBI Taxonomy" id="148449"/>
    <lineage>
        <taxon>Archaea</taxon>
        <taxon>Methanobacteriati</taxon>
        <taxon>Methanobacteriota</taxon>
        <taxon>Stenosarchaea group</taxon>
        <taxon>Halobacteria</taxon>
        <taxon>Halobacteriales</taxon>
        <taxon>Natrialbaceae</taxon>
        <taxon>Halopiger</taxon>
    </lineage>
</organism>
<gene>
    <name evidence="2" type="ORF">ATJ93_1740</name>
</gene>
<dbReference type="AlphaFoldDB" id="A0A3R7GVF1"/>
<evidence type="ECO:0000313" key="2">
    <source>
        <dbReference type="EMBL" id="RKD94897.1"/>
    </source>
</evidence>
<protein>
    <submittedName>
        <fullName evidence="2">ABC-2 type transport system permease protein</fullName>
    </submittedName>
</protein>
<dbReference type="GO" id="GO:0140359">
    <property type="term" value="F:ABC-type transporter activity"/>
    <property type="evidence" value="ECO:0007669"/>
    <property type="project" value="InterPro"/>
</dbReference>
<dbReference type="OrthoDB" id="86287at2157"/>
<evidence type="ECO:0000256" key="1">
    <source>
        <dbReference type="SAM" id="Phobius"/>
    </source>
</evidence>
<evidence type="ECO:0000313" key="3">
    <source>
        <dbReference type="Proteomes" id="UP000283805"/>
    </source>
</evidence>
<keyword evidence="3" id="KW-1185">Reference proteome</keyword>
<name>A0A3R7GVF1_9EURY</name>
<feature type="transmembrane region" description="Helical" evidence="1">
    <location>
        <begin position="264"/>
        <end position="285"/>
    </location>
</feature>
<feature type="transmembrane region" description="Helical" evidence="1">
    <location>
        <begin position="121"/>
        <end position="142"/>
    </location>
</feature>
<dbReference type="Pfam" id="PF12679">
    <property type="entry name" value="ABC2_membrane_2"/>
    <property type="match status" value="1"/>
</dbReference>
<feature type="transmembrane region" description="Helical" evidence="1">
    <location>
        <begin position="29"/>
        <end position="51"/>
    </location>
</feature>
<dbReference type="PANTHER" id="PTHR43471:SF1">
    <property type="entry name" value="ABC TRANSPORTER PERMEASE PROTEIN NOSY-RELATED"/>
    <property type="match status" value="1"/>
</dbReference>
<dbReference type="Proteomes" id="UP000283805">
    <property type="component" value="Unassembled WGS sequence"/>
</dbReference>
<dbReference type="GO" id="GO:0005886">
    <property type="term" value="C:plasma membrane"/>
    <property type="evidence" value="ECO:0007669"/>
    <property type="project" value="UniProtKB-SubCell"/>
</dbReference>
<feature type="transmembrane region" description="Helical" evidence="1">
    <location>
        <begin position="181"/>
        <end position="206"/>
    </location>
</feature>
<sequence>MLETTDDDRPRGAIVIAKKEFRDAVRSRALLALTALFALFAAGGVALLSLLPAPADADFGGEFGVVFGLLSPASLFVPIIGLLVGYRAIAGEREDGSIYLLLGLGHDRRSVFVGKLFGRNAVVATAILAGSAVGGGVAAAITDGITPAPFIAFTATTILLGVVFVNIAIGLSATTASTTYAAWGGFGVFVLFQFVWGVLAFGLVFLETGSFPEPPLPAWYPYIAQLNPQNAYRTLATAPFEANELLGTIAGAPGTTSTVALEPWFAGVVLLWWGTVPLLIGYYRFRRADL</sequence>
<proteinExistence type="predicted"/>
<keyword evidence="1" id="KW-1133">Transmembrane helix</keyword>
<dbReference type="RefSeq" id="WP_120244230.1">
    <property type="nucleotide sequence ID" value="NZ_RAPO01000002.1"/>
</dbReference>
<dbReference type="EMBL" id="RAPO01000002">
    <property type="protein sequence ID" value="RKD94897.1"/>
    <property type="molecule type" value="Genomic_DNA"/>
</dbReference>
<keyword evidence="1" id="KW-0472">Membrane</keyword>
<dbReference type="PANTHER" id="PTHR43471">
    <property type="entry name" value="ABC TRANSPORTER PERMEASE"/>
    <property type="match status" value="1"/>
</dbReference>